<evidence type="ECO:0000313" key="10">
    <source>
        <dbReference type="Proteomes" id="UP000372533"/>
    </source>
</evidence>
<feature type="transmembrane region" description="Helical" evidence="5">
    <location>
        <begin position="205"/>
        <end position="226"/>
    </location>
</feature>
<reference evidence="9 10" key="2">
    <citation type="submission" date="2019-04" db="EMBL/GenBank/DDBJ databases">
        <authorList>
            <consortium name="Pathogen Informatics"/>
        </authorList>
    </citation>
    <scope>NUCLEOTIDE SEQUENCE [LARGE SCALE GENOMIC DNA]</scope>
    <source>
        <strain evidence="9">Tl291</strain>
        <strain evidence="10">tl291</strain>
    </source>
</reference>
<evidence type="ECO:0000256" key="1">
    <source>
        <dbReference type="ARBA" id="ARBA00004141"/>
    </source>
</evidence>
<feature type="transmembrane region" description="Helical" evidence="5">
    <location>
        <begin position="6"/>
        <end position="25"/>
    </location>
</feature>
<dbReference type="InterPro" id="IPR007300">
    <property type="entry name" value="CidB/LrgB"/>
</dbReference>
<dbReference type="GO" id="GO:0016020">
    <property type="term" value="C:membrane"/>
    <property type="evidence" value="ECO:0007669"/>
    <property type="project" value="UniProtKB-SubCell"/>
</dbReference>
<dbReference type="PANTHER" id="PTHR30249">
    <property type="entry name" value="PUTATIVE SEROTONIN TRANSPORTER"/>
    <property type="match status" value="1"/>
</dbReference>
<dbReference type="EMBL" id="LK932394">
    <property type="protein sequence ID" value="CDS86422.1"/>
    <property type="molecule type" value="Genomic_DNA"/>
</dbReference>
<keyword evidence="2 5" id="KW-0812">Transmembrane</keyword>
<reference evidence="6" key="1">
    <citation type="submission" date="2014-07" db="EMBL/GenBank/DDBJ databases">
        <authorList>
            <person name="Monot Marc"/>
        </authorList>
    </citation>
    <scope>NUCLEOTIDE SEQUENCE</scope>
    <source>
        <strain evidence="8">7032989</strain>
        <strain evidence="6">7032994</strain>
    </source>
</reference>
<accession>A0A031WF94</accession>
<proteinExistence type="predicted"/>
<dbReference type="AlphaFoldDB" id="A0A031WF94"/>
<feature type="transmembrane region" description="Helical" evidence="5">
    <location>
        <begin position="65"/>
        <end position="82"/>
    </location>
</feature>
<organism evidence="6">
    <name type="scientific">Clostridioides difficile</name>
    <name type="common">Peptoclostridium difficile</name>
    <dbReference type="NCBI Taxonomy" id="1496"/>
    <lineage>
        <taxon>Bacteria</taxon>
        <taxon>Bacillati</taxon>
        <taxon>Bacillota</taxon>
        <taxon>Clostridia</taxon>
        <taxon>Peptostreptococcales</taxon>
        <taxon>Peptostreptococcaceae</taxon>
        <taxon>Clostridioides</taxon>
    </lineage>
</organism>
<evidence type="ECO:0000256" key="3">
    <source>
        <dbReference type="ARBA" id="ARBA00022989"/>
    </source>
</evidence>
<feature type="transmembrane region" description="Helical" evidence="5">
    <location>
        <begin position="94"/>
        <end position="116"/>
    </location>
</feature>
<dbReference type="Proteomes" id="UP000372533">
    <property type="component" value="Unassembled WGS sequence"/>
</dbReference>
<evidence type="ECO:0000313" key="6">
    <source>
        <dbReference type="EMBL" id="CDS86422.1"/>
    </source>
</evidence>
<dbReference type="EMBL" id="LK933005">
    <property type="protein sequence ID" value="CDT21139.1"/>
    <property type="molecule type" value="Genomic_DNA"/>
</dbReference>
<dbReference type="EMBL" id="CAAJVP010000002">
    <property type="protein sequence ID" value="VHX96857.1"/>
    <property type="molecule type" value="Genomic_DNA"/>
</dbReference>
<feature type="transmembrane region" description="Helical" evidence="5">
    <location>
        <begin position="149"/>
        <end position="169"/>
    </location>
</feature>
<evidence type="ECO:0000256" key="5">
    <source>
        <dbReference type="SAM" id="Phobius"/>
    </source>
</evidence>
<comment type="subcellular location">
    <subcellularLocation>
        <location evidence="1">Membrane</location>
        <topology evidence="1">Multi-pass membrane protein</topology>
    </subcellularLocation>
</comment>
<evidence type="ECO:0000256" key="2">
    <source>
        <dbReference type="ARBA" id="ARBA00022692"/>
    </source>
</evidence>
<dbReference type="PATRIC" id="fig|1496.1373.peg.3786"/>
<evidence type="ECO:0000313" key="8">
    <source>
        <dbReference type="EMBL" id="CDT21139.1"/>
    </source>
</evidence>
<dbReference type="EMBL" id="LK932511">
    <property type="protein sequence ID" value="CDS86877.1"/>
    <property type="molecule type" value="Genomic_DNA"/>
</dbReference>
<keyword evidence="3 5" id="KW-1133">Transmembrane helix</keyword>
<dbReference type="OMA" id="AQFVHFM"/>
<dbReference type="PANTHER" id="PTHR30249:SF0">
    <property type="entry name" value="PLASTIDAL GLYCOLATE_GLYCERATE TRANSLOCATOR 1, CHLOROPLASTIC"/>
    <property type="match status" value="1"/>
</dbReference>
<evidence type="ECO:0000313" key="9">
    <source>
        <dbReference type="EMBL" id="VHX96857.1"/>
    </source>
</evidence>
<dbReference type="RefSeq" id="WP_009889244.1">
    <property type="nucleotide sequence ID" value="NZ_BAABSG010000008.1"/>
</dbReference>
<dbReference type="KEGG" id="pdf:CD630DERM_14400"/>
<gene>
    <name evidence="9" type="primary">yohK</name>
    <name evidence="8" type="ORF">BN1095_340194</name>
    <name evidence="7" type="ORF">BN1096_580017</name>
    <name evidence="6" type="ORF">BN1097_560015</name>
    <name evidence="9" type="ORF">SAMEA1402366_00736</name>
</gene>
<name>A0A031WF94_CLODI</name>
<feature type="transmembrane region" description="Helical" evidence="5">
    <location>
        <begin position="37"/>
        <end position="53"/>
    </location>
</feature>
<sequence length="229" mass="24331">MYNVLQTPVFGIIVTIVFFNLGRYIQRKTSNPICNPLLIAIVGIILFLSISKIPYENYKIGADSLNFFLGPVTVVLAVPLYKQFELFKKHMFEIIVGIGCGIVISFVSVLIIGKIANSDVSIINSLIPKSITTPMGISLANSLNGIESITVVAIIFTGIFGGMVASTVFKLGNINHPVAKGIALGTSAHALGTTKAFELGEIEGAMSGVSIGVSGTITVILIPIIMNFI</sequence>
<dbReference type="Pfam" id="PF04172">
    <property type="entry name" value="LrgB"/>
    <property type="match status" value="1"/>
</dbReference>
<evidence type="ECO:0000256" key="4">
    <source>
        <dbReference type="ARBA" id="ARBA00023136"/>
    </source>
</evidence>
<keyword evidence="4 5" id="KW-0472">Membrane</keyword>
<evidence type="ECO:0000313" key="7">
    <source>
        <dbReference type="EMBL" id="CDS86877.1"/>
    </source>
</evidence>
<protein>
    <submittedName>
        <fullName evidence="6 9">Transporter, LrgB family</fullName>
    </submittedName>
</protein>